<keyword evidence="1" id="KW-0472">Membrane</keyword>
<feature type="transmembrane region" description="Helical" evidence="1">
    <location>
        <begin position="171"/>
        <end position="190"/>
    </location>
</feature>
<feature type="transmembrane region" description="Helical" evidence="1">
    <location>
        <begin position="29"/>
        <end position="49"/>
    </location>
</feature>
<dbReference type="EMBL" id="SGWQ01000002">
    <property type="protein sequence ID" value="RZS43414.1"/>
    <property type="molecule type" value="Genomic_DNA"/>
</dbReference>
<protein>
    <submittedName>
        <fullName evidence="2">Uncharacterized protein DUF998</fullName>
    </submittedName>
</protein>
<accession>A0A4Q7L2N9</accession>
<dbReference type="AlphaFoldDB" id="A0A4Q7L2N9"/>
<dbReference type="InterPro" id="IPR009339">
    <property type="entry name" value="DUF998"/>
</dbReference>
<feature type="transmembrane region" description="Helical" evidence="1">
    <location>
        <begin position="132"/>
        <end position="151"/>
    </location>
</feature>
<evidence type="ECO:0000256" key="1">
    <source>
        <dbReference type="SAM" id="Phobius"/>
    </source>
</evidence>
<name>A0A4Q7L2N9_9PSEU</name>
<evidence type="ECO:0000313" key="2">
    <source>
        <dbReference type="EMBL" id="RZS43414.1"/>
    </source>
</evidence>
<evidence type="ECO:0000313" key="3">
    <source>
        <dbReference type="Proteomes" id="UP000294257"/>
    </source>
</evidence>
<dbReference type="Proteomes" id="UP000294257">
    <property type="component" value="Unassembled WGS sequence"/>
</dbReference>
<keyword evidence="3" id="KW-1185">Reference proteome</keyword>
<dbReference type="Pfam" id="PF06197">
    <property type="entry name" value="DUF998"/>
    <property type="match status" value="1"/>
</dbReference>
<feature type="transmembrane region" description="Helical" evidence="1">
    <location>
        <begin position="61"/>
        <end position="79"/>
    </location>
</feature>
<organism evidence="2 3">
    <name type="scientific">Herbihabitans rhizosphaerae</name>
    <dbReference type="NCBI Taxonomy" id="1872711"/>
    <lineage>
        <taxon>Bacteria</taxon>
        <taxon>Bacillati</taxon>
        <taxon>Actinomycetota</taxon>
        <taxon>Actinomycetes</taxon>
        <taxon>Pseudonocardiales</taxon>
        <taxon>Pseudonocardiaceae</taxon>
        <taxon>Herbihabitans</taxon>
    </lineage>
</organism>
<comment type="caution">
    <text evidence="2">The sequence shown here is derived from an EMBL/GenBank/DDBJ whole genome shotgun (WGS) entry which is preliminary data.</text>
</comment>
<reference evidence="2 3" key="1">
    <citation type="submission" date="2019-02" db="EMBL/GenBank/DDBJ databases">
        <title>Genomic Encyclopedia of Type Strains, Phase IV (KMG-IV): sequencing the most valuable type-strain genomes for metagenomic binning, comparative biology and taxonomic classification.</title>
        <authorList>
            <person name="Goeker M."/>
        </authorList>
    </citation>
    <scope>NUCLEOTIDE SEQUENCE [LARGE SCALE GENOMIC DNA]</scope>
    <source>
        <strain evidence="2 3">DSM 101727</strain>
    </source>
</reference>
<gene>
    <name evidence="2" type="ORF">EV193_102393</name>
</gene>
<keyword evidence="1" id="KW-1133">Transmembrane helix</keyword>
<proteinExistence type="predicted"/>
<sequence>MVILHLINDGNPMLDTLSSYAFQDNAPQLLATSMLSMAIGSLTLLGALSAARIPLNRTTKILFGCWIGGLTAAAIFRARFSEYVGAISGDIHQYSCLVAFISVPAIGYSILDRLRDNAALSRNSAILARWTRYSTACLLLFGISYLCSDFPDTPIIGELAELLPVGLVQRVALVVDICLLGALLLIARAASSPSFSARQDPPVPVLATEPHSLVR</sequence>
<feature type="transmembrane region" description="Helical" evidence="1">
    <location>
        <begin position="91"/>
        <end position="111"/>
    </location>
</feature>
<keyword evidence="1" id="KW-0812">Transmembrane</keyword>